<dbReference type="Proteomes" id="UP000054740">
    <property type="component" value="Unassembled WGS sequence"/>
</dbReference>
<proteinExistence type="predicted"/>
<organism evidence="1 2">
    <name type="scientific">Caballeronia cordobensis</name>
    <name type="common">Burkholderia cordobensis</name>
    <dbReference type="NCBI Taxonomy" id="1353886"/>
    <lineage>
        <taxon>Bacteria</taxon>
        <taxon>Pseudomonadati</taxon>
        <taxon>Pseudomonadota</taxon>
        <taxon>Betaproteobacteria</taxon>
        <taxon>Burkholderiales</taxon>
        <taxon>Burkholderiaceae</taxon>
        <taxon>Caballeronia</taxon>
    </lineage>
</organism>
<accession>A0A158FM83</accession>
<gene>
    <name evidence="1" type="ORF">AWB70_01023</name>
</gene>
<sequence>MARLIKVGNHEYHVVVHPLLTGGFAFTVVDIDLTGPKVTEARHDSAIRFPSEEDAYSRGSAYARRRARLFSR</sequence>
<name>A0A158FM83_CABCO</name>
<dbReference type="EMBL" id="FCNY02000002">
    <property type="protein sequence ID" value="SAL20250.1"/>
    <property type="molecule type" value="Genomic_DNA"/>
</dbReference>
<evidence type="ECO:0000313" key="2">
    <source>
        <dbReference type="Proteomes" id="UP000054740"/>
    </source>
</evidence>
<keyword evidence="2" id="KW-1185">Reference proteome</keyword>
<reference evidence="2" key="1">
    <citation type="submission" date="2016-01" db="EMBL/GenBank/DDBJ databases">
        <authorList>
            <person name="Peeters C."/>
        </authorList>
    </citation>
    <scope>NUCLEOTIDE SEQUENCE [LARGE SCALE GENOMIC DNA]</scope>
</reference>
<dbReference type="AlphaFoldDB" id="A0A158FM83"/>
<evidence type="ECO:0000313" key="1">
    <source>
        <dbReference type="EMBL" id="SAL20250.1"/>
    </source>
</evidence>
<protein>
    <submittedName>
        <fullName evidence="1">Uncharacterized protein</fullName>
    </submittedName>
</protein>